<evidence type="ECO:0000256" key="1">
    <source>
        <dbReference type="SAM" id="SignalP"/>
    </source>
</evidence>
<accession>A0A2M4DMC7</accession>
<proteinExistence type="predicted"/>
<keyword evidence="1" id="KW-0732">Signal</keyword>
<feature type="chain" id="PRO_5014785822" evidence="1">
    <location>
        <begin position="32"/>
        <end position="91"/>
    </location>
</feature>
<organism evidence="2">
    <name type="scientific">Anopheles darlingi</name>
    <name type="common">Mosquito</name>
    <dbReference type="NCBI Taxonomy" id="43151"/>
    <lineage>
        <taxon>Eukaryota</taxon>
        <taxon>Metazoa</taxon>
        <taxon>Ecdysozoa</taxon>
        <taxon>Arthropoda</taxon>
        <taxon>Hexapoda</taxon>
        <taxon>Insecta</taxon>
        <taxon>Pterygota</taxon>
        <taxon>Neoptera</taxon>
        <taxon>Endopterygota</taxon>
        <taxon>Diptera</taxon>
        <taxon>Nematocera</taxon>
        <taxon>Culicoidea</taxon>
        <taxon>Culicidae</taxon>
        <taxon>Anophelinae</taxon>
        <taxon>Anopheles</taxon>
    </lineage>
</organism>
<sequence>MRPHQPPGMGSRAVWSRLLLLLRPLLLAVSALPRMRPSFRPSVAVATTAAPQHPPSARSMLRQMFAIPPLSGCFPFRWTPMLTRAVLGCWS</sequence>
<evidence type="ECO:0000313" key="2">
    <source>
        <dbReference type="EMBL" id="MBW78720.1"/>
    </source>
</evidence>
<dbReference type="EMBL" id="GGFL01014542">
    <property type="protein sequence ID" value="MBW78720.1"/>
    <property type="molecule type" value="Transcribed_RNA"/>
</dbReference>
<protein>
    <submittedName>
        <fullName evidence="2">Putative secreted protein</fullName>
    </submittedName>
</protein>
<feature type="signal peptide" evidence="1">
    <location>
        <begin position="1"/>
        <end position="31"/>
    </location>
</feature>
<dbReference type="AlphaFoldDB" id="A0A2M4DMC7"/>
<name>A0A2M4DMC7_ANODA</name>
<reference evidence="2" key="1">
    <citation type="submission" date="2018-01" db="EMBL/GenBank/DDBJ databases">
        <title>An insight into the sialome of Amazonian anophelines.</title>
        <authorList>
            <person name="Ribeiro J.M."/>
            <person name="Scarpassa V."/>
            <person name="Calvo E."/>
        </authorList>
    </citation>
    <scope>NUCLEOTIDE SEQUENCE</scope>
</reference>